<dbReference type="Gene3D" id="3.40.710.10">
    <property type="entry name" value="DD-peptidase/beta-lactamase superfamily"/>
    <property type="match status" value="1"/>
</dbReference>
<dbReference type="GO" id="GO:0008955">
    <property type="term" value="F:peptidoglycan glycosyltransferase activity"/>
    <property type="evidence" value="ECO:0007669"/>
    <property type="project" value="UniProtKB-EC"/>
</dbReference>
<dbReference type="PANTHER" id="PTHR32282:SF15">
    <property type="entry name" value="PENICILLIN-BINDING PROTEIN 1C"/>
    <property type="match status" value="1"/>
</dbReference>
<dbReference type="Pfam" id="PF06832">
    <property type="entry name" value="BiPBP_C"/>
    <property type="match status" value="1"/>
</dbReference>
<dbReference type="Proteomes" id="UP000308054">
    <property type="component" value="Unassembled WGS sequence"/>
</dbReference>
<evidence type="ECO:0000313" key="15">
    <source>
        <dbReference type="EMBL" id="TGY90784.1"/>
    </source>
</evidence>
<reference evidence="15 16" key="1">
    <citation type="journal article" date="2017" name="Int. J. Syst. Evol. Microbiol.">
        <title>Marinicauda algicola sp. nov., isolated from a marine red alga Rhodosorus marinus.</title>
        <authorList>
            <person name="Jeong S.E."/>
            <person name="Jeon S.H."/>
            <person name="Chun B.H."/>
            <person name="Kim D.W."/>
            <person name="Jeon C.O."/>
        </authorList>
    </citation>
    <scope>NUCLEOTIDE SEQUENCE [LARGE SCALE GENOMIC DNA]</scope>
    <source>
        <strain evidence="15 16">JCM 31718</strain>
    </source>
</reference>
<evidence type="ECO:0000259" key="13">
    <source>
        <dbReference type="Pfam" id="PF00912"/>
    </source>
</evidence>
<comment type="catalytic activity">
    <reaction evidence="11">
        <text>[GlcNAc-(1-&gt;4)-Mur2Ac(oyl-L-Ala-gamma-D-Glu-L-Lys-D-Ala-D-Ala)](n)-di-trans,octa-cis-undecaprenyl diphosphate + beta-D-GlcNAc-(1-&gt;4)-Mur2Ac(oyl-L-Ala-gamma-D-Glu-L-Lys-D-Ala-D-Ala)-di-trans,octa-cis-undecaprenyl diphosphate = [GlcNAc-(1-&gt;4)-Mur2Ac(oyl-L-Ala-gamma-D-Glu-L-Lys-D-Ala-D-Ala)](n+1)-di-trans,octa-cis-undecaprenyl diphosphate + di-trans,octa-cis-undecaprenyl diphosphate + H(+)</text>
        <dbReference type="Rhea" id="RHEA:23708"/>
        <dbReference type="Rhea" id="RHEA-COMP:9602"/>
        <dbReference type="Rhea" id="RHEA-COMP:9603"/>
        <dbReference type="ChEBI" id="CHEBI:15378"/>
        <dbReference type="ChEBI" id="CHEBI:58405"/>
        <dbReference type="ChEBI" id="CHEBI:60033"/>
        <dbReference type="ChEBI" id="CHEBI:78435"/>
        <dbReference type="EC" id="2.4.99.28"/>
    </reaction>
</comment>
<comment type="pathway">
    <text evidence="1">Cell wall biogenesis; peptidoglycan biosynthesis.</text>
</comment>
<feature type="domain" description="Penicillin-binding protein transpeptidase" evidence="12">
    <location>
        <begin position="301"/>
        <end position="525"/>
    </location>
</feature>
<keyword evidence="5" id="KW-0645">Protease</keyword>
<evidence type="ECO:0000256" key="9">
    <source>
        <dbReference type="ARBA" id="ARBA00023268"/>
    </source>
</evidence>
<dbReference type="EC" id="2.4.99.28" evidence="10"/>
<protein>
    <recommendedName>
        <fullName evidence="10">peptidoglycan glycosyltransferase</fullName>
        <ecNumber evidence="10">2.4.99.28</ecNumber>
    </recommendedName>
</protein>
<dbReference type="GO" id="GO:0009252">
    <property type="term" value="P:peptidoglycan biosynthetic process"/>
    <property type="evidence" value="ECO:0007669"/>
    <property type="project" value="UniProtKB-UniPathway"/>
</dbReference>
<evidence type="ECO:0000256" key="6">
    <source>
        <dbReference type="ARBA" id="ARBA00022676"/>
    </source>
</evidence>
<feature type="domain" description="Glycosyl transferase family 51" evidence="13">
    <location>
        <begin position="58"/>
        <end position="224"/>
    </location>
</feature>
<dbReference type="InterPro" id="IPR011815">
    <property type="entry name" value="PBP_1c"/>
</dbReference>
<gene>
    <name evidence="15" type="primary">pbpC</name>
    <name evidence="15" type="ORF">E5163_05510</name>
</gene>
<keyword evidence="9" id="KW-0511">Multifunctional enzyme</keyword>
<dbReference type="GO" id="GO:0030288">
    <property type="term" value="C:outer membrane-bounded periplasmic space"/>
    <property type="evidence" value="ECO:0007669"/>
    <property type="project" value="TreeGrafter"/>
</dbReference>
<dbReference type="PANTHER" id="PTHR32282">
    <property type="entry name" value="BINDING PROTEIN TRANSPEPTIDASE, PUTATIVE-RELATED"/>
    <property type="match status" value="1"/>
</dbReference>
<evidence type="ECO:0000256" key="1">
    <source>
        <dbReference type="ARBA" id="ARBA00004752"/>
    </source>
</evidence>
<evidence type="ECO:0000256" key="10">
    <source>
        <dbReference type="ARBA" id="ARBA00044770"/>
    </source>
</evidence>
<evidence type="ECO:0000256" key="4">
    <source>
        <dbReference type="ARBA" id="ARBA00022645"/>
    </source>
</evidence>
<evidence type="ECO:0000256" key="3">
    <source>
        <dbReference type="ARBA" id="ARBA00007739"/>
    </source>
</evidence>
<dbReference type="EMBL" id="SRXW01000001">
    <property type="protein sequence ID" value="TGY90784.1"/>
    <property type="molecule type" value="Genomic_DNA"/>
</dbReference>
<evidence type="ECO:0000259" key="12">
    <source>
        <dbReference type="Pfam" id="PF00905"/>
    </source>
</evidence>
<comment type="similarity">
    <text evidence="2">In the C-terminal section; belongs to the transpeptidase family.</text>
</comment>
<sequence>MARRWPRRGAVALGAVAGTLGLLLALDALFPPPIERGRVVSTVVADREGRALRAFPVEDGRWRLAADLTRLDPDFVEALIAVEDARFRSHPGVDPLAVVRAGLSAVSAGRIVSGASTITMQTARLLEPRPRTLGSKVIEMVRAVQLERRLSKDEILELYLTLTPYGGNLQGVRAASWAWFDREPDELTPDQIALLIALPQAPEARRPDLEPDNAVAARRAILMRLAAAGLISESRAEEAAGEPAPARHAFPAEAWHASAAARAAEPGAAEVRSTLDSRLQRELERLALGAAERAGDGVQVSVLAVEIEGRAVRASVGSASRNRAGGWIDLTTRARSPGSTLKPLIYAMAFDDGVAAATTRIEDLPRRFAGYRPENFDRTFRGEVTIAEALQHSLNVPAVHVLDAVGANRFAAALAFAGGEPVLPESHDSDVGLALALGGLGLSVRELALLYAALGDGGEALPLAWTEAEAARVRAMSGPHLVSAESADEILDILERAPAPPGRMPASLTANAPRIAFKTGTSYGFRDAWAAGVAGGYAIVVWTGRPDGAPRPGVTGREAALPLLFDAFDAAARLDPDFATPHSVPRALERAPATLAAFNREDAPPQILFPPENAEIWMDSEERGFVLAARGEGELAWYADGRPVARDPGGAPVWSPHGPGFFELTVVDAAGRAARTRVRVRTPSG</sequence>
<name>A0A4S2H560_9PROT</name>
<dbReference type="InterPro" id="IPR001460">
    <property type="entry name" value="PCN-bd_Tpept"/>
</dbReference>
<dbReference type="NCBIfam" id="TIGR02073">
    <property type="entry name" value="PBP_1c"/>
    <property type="match status" value="1"/>
</dbReference>
<dbReference type="InterPro" id="IPR050396">
    <property type="entry name" value="Glycosyltr_51/Transpeptidase"/>
</dbReference>
<dbReference type="GO" id="GO:0004180">
    <property type="term" value="F:carboxypeptidase activity"/>
    <property type="evidence" value="ECO:0007669"/>
    <property type="project" value="UniProtKB-KW"/>
</dbReference>
<dbReference type="InterPro" id="IPR036950">
    <property type="entry name" value="PBP_transglycosylase"/>
</dbReference>
<accession>A0A4S2H560</accession>
<feature type="domain" description="Penicillin-binding C-terminal" evidence="14">
    <location>
        <begin position="598"/>
        <end position="678"/>
    </location>
</feature>
<proteinExistence type="inferred from homology"/>
<keyword evidence="16" id="KW-1185">Reference proteome</keyword>
<keyword evidence="4" id="KW-0121">Carboxypeptidase</keyword>
<dbReference type="GO" id="GO:0008658">
    <property type="term" value="F:penicillin binding"/>
    <property type="evidence" value="ECO:0007669"/>
    <property type="project" value="InterPro"/>
</dbReference>
<dbReference type="Pfam" id="PF00905">
    <property type="entry name" value="Transpeptidase"/>
    <property type="match status" value="1"/>
</dbReference>
<comment type="caution">
    <text evidence="15">The sequence shown here is derived from an EMBL/GenBank/DDBJ whole genome shotgun (WGS) entry which is preliminary data.</text>
</comment>
<keyword evidence="7" id="KW-0808">Transferase</keyword>
<evidence type="ECO:0000256" key="5">
    <source>
        <dbReference type="ARBA" id="ARBA00022670"/>
    </source>
</evidence>
<dbReference type="OrthoDB" id="9766909at2"/>
<comment type="similarity">
    <text evidence="3">In the N-terminal section; belongs to the glycosyltransferase 51 family.</text>
</comment>
<evidence type="ECO:0000256" key="11">
    <source>
        <dbReference type="ARBA" id="ARBA00049902"/>
    </source>
</evidence>
<dbReference type="GO" id="GO:0006508">
    <property type="term" value="P:proteolysis"/>
    <property type="evidence" value="ECO:0007669"/>
    <property type="project" value="UniProtKB-KW"/>
</dbReference>
<dbReference type="SUPFAM" id="SSF53955">
    <property type="entry name" value="Lysozyme-like"/>
    <property type="match status" value="1"/>
</dbReference>
<evidence type="ECO:0000256" key="7">
    <source>
        <dbReference type="ARBA" id="ARBA00022679"/>
    </source>
</evidence>
<keyword evidence="8" id="KW-0378">Hydrolase</keyword>
<dbReference type="AlphaFoldDB" id="A0A4S2H560"/>
<organism evidence="15 16">
    <name type="scientific">Marinicauda algicola</name>
    <dbReference type="NCBI Taxonomy" id="2029849"/>
    <lineage>
        <taxon>Bacteria</taxon>
        <taxon>Pseudomonadati</taxon>
        <taxon>Pseudomonadota</taxon>
        <taxon>Alphaproteobacteria</taxon>
        <taxon>Maricaulales</taxon>
        <taxon>Maricaulaceae</taxon>
        <taxon>Marinicauda</taxon>
    </lineage>
</organism>
<evidence type="ECO:0000256" key="2">
    <source>
        <dbReference type="ARBA" id="ARBA00007090"/>
    </source>
</evidence>
<keyword evidence="6" id="KW-0328">Glycosyltransferase</keyword>
<dbReference type="InterPro" id="IPR009647">
    <property type="entry name" value="PBP_C"/>
</dbReference>
<evidence type="ECO:0000259" key="14">
    <source>
        <dbReference type="Pfam" id="PF06832"/>
    </source>
</evidence>
<dbReference type="SUPFAM" id="SSF56601">
    <property type="entry name" value="beta-lactamase/transpeptidase-like"/>
    <property type="match status" value="1"/>
</dbReference>
<dbReference type="InterPro" id="IPR001264">
    <property type="entry name" value="Glyco_trans_51"/>
</dbReference>
<dbReference type="UniPathway" id="UPA00219"/>
<dbReference type="InterPro" id="IPR012338">
    <property type="entry name" value="Beta-lactam/transpept-like"/>
</dbReference>
<evidence type="ECO:0000313" key="16">
    <source>
        <dbReference type="Proteomes" id="UP000308054"/>
    </source>
</evidence>
<dbReference type="InterPro" id="IPR023346">
    <property type="entry name" value="Lysozyme-like_dom_sf"/>
</dbReference>
<dbReference type="Pfam" id="PF00912">
    <property type="entry name" value="Transgly"/>
    <property type="match status" value="1"/>
</dbReference>
<evidence type="ECO:0000256" key="8">
    <source>
        <dbReference type="ARBA" id="ARBA00022801"/>
    </source>
</evidence>
<dbReference type="Gene3D" id="1.10.3810.10">
    <property type="entry name" value="Biosynthetic peptidoglycan transglycosylase-like"/>
    <property type="match status" value="1"/>
</dbReference>